<dbReference type="Gene3D" id="3.20.20.140">
    <property type="entry name" value="Metal-dependent hydrolases"/>
    <property type="match status" value="1"/>
</dbReference>
<sequence>MKKLLLSVLLFVGFVSHSQQKADLIIYNGKIATMQKQNEFVQAIAIKDGIILDTGTEKSILASYKSSTTKLIDAKGKTVIPGLNDSHMHVIREGLNYNSELRWDGVKTLKRAMEMLKEQAARTPEGVWIKVIGGWNEFQFEEKRQPTIDEINAAVPDKPVFITYLYGKAFLNKKGIEVLKYTKDTKYEGSLLEQDANGNLTGLMYAKETPKAIYTTLGLTTKLSPEERINSSMQFNRELNRFGLTSIIDAAGGSQNFPADYVTSLELAKQNKLTLRISYYLFAQQKGKELQDYEKWVAETQINKNDNLMVPNGYVEEGAGENIVASAADFENFLEPRIVLSDEMEKDLEPIIRLLAKNKWPFRLHATYGESIERMLNVFEKVNNEIPFNGLRWFFDHAETITPSELERVKKLGGGIAVQFRMYYQGELYNKMYGVPKTQLPPIKKMLELGIPVGMGTDATRISTYNPWMSLHWLLTGKTIGGMQFWPKDQILDKFTALQLYTSGSAWFSGEEKEKGKLVKGMYADLAIISDDYFSLKPDDIRKIESVLTVVNGKIVYASAEYKNLNPEIPAVIPDWSPVKYFGGYQR</sequence>
<gene>
    <name evidence="3" type="ORF">ACFFLS_21355</name>
</gene>
<dbReference type="CDD" id="cd01300">
    <property type="entry name" value="YtcJ_like"/>
    <property type="match status" value="1"/>
</dbReference>
<dbReference type="Proteomes" id="UP001589734">
    <property type="component" value="Unassembled WGS sequence"/>
</dbReference>
<dbReference type="SUPFAM" id="SSF51556">
    <property type="entry name" value="Metallo-dependent hydrolases"/>
    <property type="match status" value="1"/>
</dbReference>
<name>A0ABV6BVY3_9FLAO</name>
<dbReference type="Pfam" id="PF07969">
    <property type="entry name" value="Amidohydro_3"/>
    <property type="match status" value="1"/>
</dbReference>
<protein>
    <submittedName>
        <fullName evidence="3">Amidohydrolase</fullName>
        <ecNumber evidence="3">3.5.-.-</ecNumber>
    </submittedName>
</protein>
<dbReference type="EMBL" id="JBHLYW010000022">
    <property type="protein sequence ID" value="MFC0079608.1"/>
    <property type="molecule type" value="Genomic_DNA"/>
</dbReference>
<dbReference type="PANTHER" id="PTHR22642">
    <property type="entry name" value="IMIDAZOLONEPROPIONASE"/>
    <property type="match status" value="1"/>
</dbReference>
<keyword evidence="3" id="KW-0378">Hydrolase</keyword>
<dbReference type="InterPro" id="IPR033932">
    <property type="entry name" value="YtcJ-like"/>
</dbReference>
<dbReference type="Gene3D" id="2.30.40.10">
    <property type="entry name" value="Urease, subunit C, domain 1"/>
    <property type="match status" value="1"/>
</dbReference>
<feature type="chain" id="PRO_5045808679" evidence="1">
    <location>
        <begin position="22"/>
        <end position="587"/>
    </location>
</feature>
<dbReference type="PANTHER" id="PTHR22642:SF21">
    <property type="entry name" value="PERIPLASMIC PROTEIN"/>
    <property type="match status" value="1"/>
</dbReference>
<organism evidence="3 4">
    <name type="scientific">Flavobacterium procerum</name>
    <dbReference type="NCBI Taxonomy" id="1455569"/>
    <lineage>
        <taxon>Bacteria</taxon>
        <taxon>Pseudomonadati</taxon>
        <taxon>Bacteroidota</taxon>
        <taxon>Flavobacteriia</taxon>
        <taxon>Flavobacteriales</taxon>
        <taxon>Flavobacteriaceae</taxon>
        <taxon>Flavobacterium</taxon>
    </lineage>
</organism>
<dbReference type="RefSeq" id="WP_379687296.1">
    <property type="nucleotide sequence ID" value="NZ_JBHLYW010000022.1"/>
</dbReference>
<dbReference type="InterPro" id="IPR013108">
    <property type="entry name" value="Amidohydro_3"/>
</dbReference>
<comment type="caution">
    <text evidence="3">The sequence shown here is derived from an EMBL/GenBank/DDBJ whole genome shotgun (WGS) entry which is preliminary data.</text>
</comment>
<dbReference type="EC" id="3.5.-.-" evidence="3"/>
<dbReference type="SUPFAM" id="SSF51338">
    <property type="entry name" value="Composite domain of metallo-dependent hydrolases"/>
    <property type="match status" value="1"/>
</dbReference>
<feature type="domain" description="Amidohydrolase 3" evidence="2">
    <location>
        <begin position="71"/>
        <end position="557"/>
    </location>
</feature>
<evidence type="ECO:0000313" key="3">
    <source>
        <dbReference type="EMBL" id="MFC0079608.1"/>
    </source>
</evidence>
<evidence type="ECO:0000256" key="1">
    <source>
        <dbReference type="SAM" id="SignalP"/>
    </source>
</evidence>
<dbReference type="GO" id="GO:0016787">
    <property type="term" value="F:hydrolase activity"/>
    <property type="evidence" value="ECO:0007669"/>
    <property type="project" value="UniProtKB-KW"/>
</dbReference>
<evidence type="ECO:0000259" key="2">
    <source>
        <dbReference type="Pfam" id="PF07969"/>
    </source>
</evidence>
<dbReference type="Gene3D" id="3.10.310.70">
    <property type="match status" value="1"/>
</dbReference>
<evidence type="ECO:0000313" key="4">
    <source>
        <dbReference type="Proteomes" id="UP001589734"/>
    </source>
</evidence>
<keyword evidence="4" id="KW-1185">Reference proteome</keyword>
<accession>A0ABV6BVY3</accession>
<dbReference type="InterPro" id="IPR011059">
    <property type="entry name" value="Metal-dep_hydrolase_composite"/>
</dbReference>
<dbReference type="InterPro" id="IPR032466">
    <property type="entry name" value="Metal_Hydrolase"/>
</dbReference>
<feature type="signal peptide" evidence="1">
    <location>
        <begin position="1"/>
        <end position="21"/>
    </location>
</feature>
<keyword evidence="1" id="KW-0732">Signal</keyword>
<proteinExistence type="predicted"/>
<reference evidence="3 4" key="1">
    <citation type="submission" date="2024-09" db="EMBL/GenBank/DDBJ databases">
        <authorList>
            <person name="Sun Q."/>
            <person name="Mori K."/>
        </authorList>
    </citation>
    <scope>NUCLEOTIDE SEQUENCE [LARGE SCALE GENOMIC DNA]</scope>
    <source>
        <strain evidence="3 4">CGMCC 1.12926</strain>
    </source>
</reference>